<dbReference type="SUPFAM" id="SSF54593">
    <property type="entry name" value="Glyoxalase/Bleomycin resistance protein/Dihydroxybiphenyl dioxygenase"/>
    <property type="match status" value="1"/>
</dbReference>
<dbReference type="InterPro" id="IPR029068">
    <property type="entry name" value="Glyas_Bleomycin-R_OHBP_Dase"/>
</dbReference>
<accession>A0A1X7KQY4</accession>
<feature type="domain" description="Glyoxalase/fosfomycin resistance/dioxygenase" evidence="1">
    <location>
        <begin position="11"/>
        <end position="159"/>
    </location>
</feature>
<dbReference type="PANTHER" id="PTHR33990:SF1">
    <property type="entry name" value="PROTEIN YJDN"/>
    <property type="match status" value="1"/>
</dbReference>
<organism evidence="2 3">
    <name type="scientific">Agreia pratensis</name>
    <dbReference type="NCBI Taxonomy" id="150121"/>
    <lineage>
        <taxon>Bacteria</taxon>
        <taxon>Bacillati</taxon>
        <taxon>Actinomycetota</taxon>
        <taxon>Actinomycetes</taxon>
        <taxon>Micrococcales</taxon>
        <taxon>Microbacteriaceae</taxon>
        <taxon>Agreia</taxon>
    </lineage>
</organism>
<dbReference type="Proteomes" id="UP000193244">
    <property type="component" value="Unassembled WGS sequence"/>
</dbReference>
<proteinExistence type="predicted"/>
<dbReference type="CDD" id="cd06588">
    <property type="entry name" value="PhnB_like"/>
    <property type="match status" value="1"/>
</dbReference>
<gene>
    <name evidence="2" type="ORF">SAMN06296010_2831</name>
</gene>
<name>A0A1X7KQY4_9MICO</name>
<dbReference type="OrthoDB" id="9795306at2"/>
<sequence length="170" mass="17664">MSITTTTHLNFTGQAREALEFYQSVFGGSITIASYSDFGMPAEAPGAQNVVFGQVESEAGFRVMAYDIPGQAGDAPDAFGAATADIAAGAGTRRAGTHRENGMTITDQSFFVSVRGETLAEVEGYWSALSVGASIVEPLAASAWSPGFGMLTDSFGVTWILDVAAAYPAE</sequence>
<dbReference type="STRING" id="150121.SAMN06296010_2831"/>
<evidence type="ECO:0000313" key="2">
    <source>
        <dbReference type="EMBL" id="SMG44018.1"/>
    </source>
</evidence>
<dbReference type="InterPro" id="IPR004360">
    <property type="entry name" value="Glyas_Fos-R_dOase_dom"/>
</dbReference>
<dbReference type="AlphaFoldDB" id="A0A1X7KQY4"/>
<dbReference type="Gene3D" id="3.10.180.10">
    <property type="entry name" value="2,3-Dihydroxybiphenyl 1,2-Dioxygenase, domain 1"/>
    <property type="match status" value="1"/>
</dbReference>
<dbReference type="InterPro" id="IPR028973">
    <property type="entry name" value="PhnB-like"/>
</dbReference>
<dbReference type="EMBL" id="FXAY01000005">
    <property type="protein sequence ID" value="SMG44018.1"/>
    <property type="molecule type" value="Genomic_DNA"/>
</dbReference>
<evidence type="ECO:0000259" key="1">
    <source>
        <dbReference type="Pfam" id="PF00903"/>
    </source>
</evidence>
<keyword evidence="3" id="KW-1185">Reference proteome</keyword>
<dbReference type="RefSeq" id="WP_085487102.1">
    <property type="nucleotide sequence ID" value="NZ_FXAY01000005.1"/>
</dbReference>
<reference evidence="3" key="1">
    <citation type="submission" date="2017-04" db="EMBL/GenBank/DDBJ databases">
        <authorList>
            <person name="Varghese N."/>
            <person name="Submissions S."/>
        </authorList>
    </citation>
    <scope>NUCLEOTIDE SEQUENCE [LARGE SCALE GENOMIC DNA]</scope>
    <source>
        <strain evidence="3">VKM Ac-2510</strain>
    </source>
</reference>
<protein>
    <submittedName>
        <fullName evidence="2">PhnB protein</fullName>
    </submittedName>
</protein>
<dbReference type="PANTHER" id="PTHR33990">
    <property type="entry name" value="PROTEIN YJDN-RELATED"/>
    <property type="match status" value="1"/>
</dbReference>
<dbReference type="Pfam" id="PF00903">
    <property type="entry name" value="Glyoxalase"/>
    <property type="match status" value="1"/>
</dbReference>
<evidence type="ECO:0000313" key="3">
    <source>
        <dbReference type="Proteomes" id="UP000193244"/>
    </source>
</evidence>